<feature type="compositionally biased region" description="Basic and acidic residues" evidence="1">
    <location>
        <begin position="20"/>
        <end position="52"/>
    </location>
</feature>
<gene>
    <name evidence="2" type="ORF">cyc_01452</name>
</gene>
<dbReference type="EMBL" id="JROU02002259">
    <property type="protein sequence ID" value="OEH73637.1"/>
    <property type="molecule type" value="Genomic_DNA"/>
</dbReference>
<sequence length="581" mass="65345">MNAGGNESSELNVYGGLQDRQGEKQQKPVEEQQHHHNEPLKGDKPTKEEQQQSHEAAPLFRQGTPEERVSLQREQQEQQKYHCHSDQRLQPEEDILQVHQETLQQGEEPLLEGDCTEPQPQEWRQRKQSHLSEQPRDLRQNIKLVQSVENKHRNSERKWQQSEIDHERQTQEQVAHDEAIEDKWETLDHPSPAQAHQQSECPQTLLKQAQREELQAEQVLQNRQPTKSLPQEFPIHQPEGEVHGKGEHEPQRHEEESKNPAAAAASSVVDADSDTLPSTEAVYKQDSAKIAALPSETVFLEPESPKNSHQQLPLTRQQRQLLGRKPLSEDFSFLMYGSGVSLELPDTWPQEHTTEVQLLTPEETQNLRQHHSPTARKAAKRQSTYRMANQSQGRKLPSKRDPPDAIAALRDRVGALENISTHDRGARRFVALNSNNSLSSSRQQSVGPAAGSCGPPGDNCSISNNTGACSEEEDQQLFGFGIDETVSFDAADGECDWYHVRGGVGFVQWLARMEVLEALRHVLQADGASCMSSSKKVEAMLILKALLPCPVPPLRTNQLQTNAFDANHADEGARFGANMRA</sequence>
<feature type="region of interest" description="Disordered" evidence="1">
    <location>
        <begin position="1"/>
        <end position="176"/>
    </location>
</feature>
<proteinExistence type="predicted"/>
<dbReference type="VEuPathDB" id="ToxoDB:cyc_01452"/>
<dbReference type="AlphaFoldDB" id="A0A1D3CR12"/>
<dbReference type="InParanoid" id="A0A1D3CR12"/>
<reference evidence="2 3" key="1">
    <citation type="journal article" date="2016" name="BMC Genomics">
        <title>Comparative genomics reveals Cyclospora cayetanensis possesses coccidia-like metabolism and invasion components but unique surface antigens.</title>
        <authorList>
            <person name="Liu S."/>
            <person name="Wang L."/>
            <person name="Zheng H."/>
            <person name="Xu Z."/>
            <person name="Roellig D.M."/>
            <person name="Li N."/>
            <person name="Frace M.A."/>
            <person name="Tang K."/>
            <person name="Arrowood M.J."/>
            <person name="Moss D.M."/>
            <person name="Zhang L."/>
            <person name="Feng Y."/>
            <person name="Xiao L."/>
        </authorList>
    </citation>
    <scope>NUCLEOTIDE SEQUENCE [LARGE SCALE GENOMIC DNA]</scope>
    <source>
        <strain evidence="2 3">CHN_HEN01</strain>
    </source>
</reference>
<evidence type="ECO:0000256" key="1">
    <source>
        <dbReference type="SAM" id="MobiDB-lite"/>
    </source>
</evidence>
<feature type="region of interest" description="Disordered" evidence="1">
    <location>
        <begin position="214"/>
        <end position="277"/>
    </location>
</feature>
<feature type="compositionally biased region" description="Basic and acidic residues" evidence="1">
    <location>
        <begin position="149"/>
        <end position="176"/>
    </location>
</feature>
<feature type="compositionally biased region" description="Polar residues" evidence="1">
    <location>
        <begin position="381"/>
        <end position="393"/>
    </location>
</feature>
<accession>A0A1D3CR12</accession>
<feature type="compositionally biased region" description="Basic residues" evidence="1">
    <location>
        <begin position="368"/>
        <end position="380"/>
    </location>
</feature>
<comment type="caution">
    <text evidence="2">The sequence shown here is derived from an EMBL/GenBank/DDBJ whole genome shotgun (WGS) entry which is preliminary data.</text>
</comment>
<name>A0A1D3CR12_9EIME</name>
<feature type="compositionally biased region" description="Polar residues" evidence="1">
    <location>
        <begin position="218"/>
        <end position="229"/>
    </location>
</feature>
<feature type="compositionally biased region" description="Polar residues" evidence="1">
    <location>
        <begin position="1"/>
        <end position="11"/>
    </location>
</feature>
<feature type="compositionally biased region" description="Basic and acidic residues" evidence="1">
    <location>
        <begin position="64"/>
        <end position="91"/>
    </location>
</feature>
<organism evidence="2 3">
    <name type="scientific">Cyclospora cayetanensis</name>
    <dbReference type="NCBI Taxonomy" id="88456"/>
    <lineage>
        <taxon>Eukaryota</taxon>
        <taxon>Sar</taxon>
        <taxon>Alveolata</taxon>
        <taxon>Apicomplexa</taxon>
        <taxon>Conoidasida</taxon>
        <taxon>Coccidia</taxon>
        <taxon>Eucoccidiorida</taxon>
        <taxon>Eimeriorina</taxon>
        <taxon>Eimeriidae</taxon>
        <taxon>Cyclospora</taxon>
    </lineage>
</organism>
<feature type="region of interest" description="Disordered" evidence="1">
    <location>
        <begin position="361"/>
        <end position="403"/>
    </location>
</feature>
<evidence type="ECO:0000313" key="3">
    <source>
        <dbReference type="Proteomes" id="UP000095192"/>
    </source>
</evidence>
<evidence type="ECO:0000313" key="2">
    <source>
        <dbReference type="EMBL" id="OEH73637.1"/>
    </source>
</evidence>
<feature type="compositionally biased region" description="Basic and acidic residues" evidence="1">
    <location>
        <begin position="238"/>
        <end position="258"/>
    </location>
</feature>
<dbReference type="Proteomes" id="UP000095192">
    <property type="component" value="Unassembled WGS sequence"/>
</dbReference>
<protein>
    <submittedName>
        <fullName evidence="2">Uncharacterized protein</fullName>
    </submittedName>
</protein>
<feature type="compositionally biased region" description="Low complexity" evidence="1">
    <location>
        <begin position="261"/>
        <end position="270"/>
    </location>
</feature>
<keyword evidence="3" id="KW-1185">Reference proteome</keyword>